<proteinExistence type="predicted"/>
<dbReference type="PROSITE" id="PS51186">
    <property type="entry name" value="GNAT"/>
    <property type="match status" value="1"/>
</dbReference>
<keyword evidence="1" id="KW-0808">Transferase</keyword>
<dbReference type="InterPro" id="IPR050832">
    <property type="entry name" value="Bact_Acetyltransf"/>
</dbReference>
<organism evidence="4 5">
    <name type="scientific">Pseudomonas viciae</name>
    <dbReference type="NCBI Taxonomy" id="2505979"/>
    <lineage>
        <taxon>Bacteria</taxon>
        <taxon>Pseudomonadati</taxon>
        <taxon>Pseudomonadota</taxon>
        <taxon>Gammaproteobacteria</taxon>
        <taxon>Pseudomonadales</taxon>
        <taxon>Pseudomonadaceae</taxon>
        <taxon>Pseudomonas</taxon>
    </lineage>
</organism>
<keyword evidence="5" id="KW-1185">Reference proteome</keyword>
<feature type="domain" description="N-acetyltransferase" evidence="3">
    <location>
        <begin position="20"/>
        <end position="167"/>
    </location>
</feature>
<evidence type="ECO:0000259" key="3">
    <source>
        <dbReference type="PROSITE" id="PS51186"/>
    </source>
</evidence>
<sequence>MQATGQVEYNGVQYPVENDMKVRKALLTDAESVSKLLGQLGYQASPKLIRDKLEALELSARDTVLLAQDGKNIIGVMSLHVLELFHQPGRLGRITSLVIDDDFRGQGVGAMLVSAADAFFIEQLCVRAEVTSSDHRIQAHTFYQQQGYAVDERRFVKRYDSSEAQYV</sequence>
<keyword evidence="2" id="KW-0012">Acyltransferase</keyword>
<dbReference type="SUPFAM" id="SSF55729">
    <property type="entry name" value="Acyl-CoA N-acyltransferases (Nat)"/>
    <property type="match status" value="1"/>
</dbReference>
<dbReference type="InterPro" id="IPR016181">
    <property type="entry name" value="Acyl_CoA_acyltransferase"/>
</dbReference>
<dbReference type="RefSeq" id="WP_265072976.1">
    <property type="nucleotide sequence ID" value="NZ_CP087200.1"/>
</dbReference>
<dbReference type="Gene3D" id="3.40.630.30">
    <property type="match status" value="1"/>
</dbReference>
<accession>A0ABY8PK56</accession>
<reference evidence="4 5" key="1">
    <citation type="journal article" date="2012" name="Appl. Soil Ecol.">
        <title>Isolation and characterization of new plant growth-promoting bacterial endophytes.</title>
        <authorList>
            <person name="Rashid S."/>
            <person name="Charles T.C."/>
            <person name="Glick B.R."/>
        </authorList>
    </citation>
    <scope>NUCLEOTIDE SEQUENCE [LARGE SCALE GENOMIC DNA]</scope>
    <source>
        <strain evidence="4 5">YsS1</strain>
    </source>
</reference>
<evidence type="ECO:0000313" key="5">
    <source>
        <dbReference type="Proteomes" id="UP001227386"/>
    </source>
</evidence>
<evidence type="ECO:0000256" key="2">
    <source>
        <dbReference type="ARBA" id="ARBA00023315"/>
    </source>
</evidence>
<name>A0ABY8PK56_9PSED</name>
<protein>
    <submittedName>
        <fullName evidence="4">GNAT family N-acetyltransferase</fullName>
    </submittedName>
</protein>
<dbReference type="CDD" id="cd04301">
    <property type="entry name" value="NAT_SF"/>
    <property type="match status" value="1"/>
</dbReference>
<gene>
    <name evidence="4" type="ORF">QCD61_11090</name>
</gene>
<evidence type="ECO:0000256" key="1">
    <source>
        <dbReference type="ARBA" id="ARBA00022679"/>
    </source>
</evidence>
<evidence type="ECO:0000313" key="4">
    <source>
        <dbReference type="EMBL" id="WGO95599.1"/>
    </source>
</evidence>
<dbReference type="InterPro" id="IPR000182">
    <property type="entry name" value="GNAT_dom"/>
</dbReference>
<dbReference type="Pfam" id="PF00583">
    <property type="entry name" value="Acetyltransf_1"/>
    <property type="match status" value="1"/>
</dbReference>
<dbReference type="EMBL" id="CP123771">
    <property type="protein sequence ID" value="WGO95599.1"/>
    <property type="molecule type" value="Genomic_DNA"/>
</dbReference>
<dbReference type="PANTHER" id="PTHR43877">
    <property type="entry name" value="AMINOALKYLPHOSPHONATE N-ACETYLTRANSFERASE-RELATED-RELATED"/>
    <property type="match status" value="1"/>
</dbReference>
<dbReference type="Proteomes" id="UP001227386">
    <property type="component" value="Chromosome"/>
</dbReference>